<feature type="transmembrane region" description="Helical" evidence="1">
    <location>
        <begin position="84"/>
        <end position="110"/>
    </location>
</feature>
<gene>
    <name evidence="2" type="ORF">HNP76_002587</name>
</gene>
<evidence type="ECO:0000313" key="2">
    <source>
        <dbReference type="EMBL" id="MBB5227191.1"/>
    </source>
</evidence>
<name>A0A7W8LN34_9SPIR</name>
<keyword evidence="3" id="KW-1185">Reference proteome</keyword>
<dbReference type="AlphaFoldDB" id="A0A7W8LN34"/>
<proteinExistence type="predicted"/>
<sequence>MTNLQLKTALVKAGLKKEKISEFQYNFDVERISMVVEASSCPEIAFSAIHQIYPDLDAEELKAQFGFTKERFTSCIKEHFWKSVLIAVAVFICAALISEDIFSALAFLFFK</sequence>
<accession>A0A7W8LN34</accession>
<dbReference type="EMBL" id="JACHFQ010000008">
    <property type="protein sequence ID" value="MBB5227191.1"/>
    <property type="molecule type" value="Genomic_DNA"/>
</dbReference>
<reference evidence="2 3" key="1">
    <citation type="submission" date="2020-08" db="EMBL/GenBank/DDBJ databases">
        <title>Genomic Encyclopedia of Type Strains, Phase IV (KMG-IV): sequencing the most valuable type-strain genomes for metagenomic binning, comparative biology and taxonomic classification.</title>
        <authorList>
            <person name="Goeker M."/>
        </authorList>
    </citation>
    <scope>NUCLEOTIDE SEQUENCE [LARGE SCALE GENOMIC DNA]</scope>
    <source>
        <strain evidence="2 3">DSM 103462</strain>
    </source>
</reference>
<organism evidence="2 3">
    <name type="scientific">Treponema ruminis</name>
    <dbReference type="NCBI Taxonomy" id="744515"/>
    <lineage>
        <taxon>Bacteria</taxon>
        <taxon>Pseudomonadati</taxon>
        <taxon>Spirochaetota</taxon>
        <taxon>Spirochaetia</taxon>
        <taxon>Spirochaetales</taxon>
        <taxon>Treponemataceae</taxon>
        <taxon>Treponema</taxon>
    </lineage>
</organism>
<protein>
    <submittedName>
        <fullName evidence="2">Uncharacterized protein</fullName>
    </submittedName>
</protein>
<keyword evidence="1" id="KW-0472">Membrane</keyword>
<comment type="caution">
    <text evidence="2">The sequence shown here is derived from an EMBL/GenBank/DDBJ whole genome shotgun (WGS) entry which is preliminary data.</text>
</comment>
<dbReference type="RefSeq" id="WP_184661174.1">
    <property type="nucleotide sequence ID" value="NZ_JACHFQ010000008.1"/>
</dbReference>
<evidence type="ECO:0000256" key="1">
    <source>
        <dbReference type="SAM" id="Phobius"/>
    </source>
</evidence>
<keyword evidence="1" id="KW-0812">Transmembrane</keyword>
<dbReference type="Proteomes" id="UP000518887">
    <property type="component" value="Unassembled WGS sequence"/>
</dbReference>
<evidence type="ECO:0000313" key="3">
    <source>
        <dbReference type="Proteomes" id="UP000518887"/>
    </source>
</evidence>
<keyword evidence="1" id="KW-1133">Transmembrane helix</keyword>